<evidence type="ECO:0000256" key="5">
    <source>
        <dbReference type="ARBA" id="ARBA00022833"/>
    </source>
</evidence>
<dbReference type="SUPFAM" id="SSF55486">
    <property type="entry name" value="Metalloproteases ('zincins'), catalytic domain"/>
    <property type="match status" value="1"/>
</dbReference>
<accession>A0AAF3FP14</accession>
<feature type="domain" description="Peptidase M3A/M3B catalytic" evidence="9">
    <location>
        <begin position="258"/>
        <end position="712"/>
    </location>
</feature>
<feature type="region of interest" description="Disordered" evidence="8">
    <location>
        <begin position="708"/>
        <end position="728"/>
    </location>
</feature>
<dbReference type="AlphaFoldDB" id="A0AAF3FP14"/>
<dbReference type="InterPro" id="IPR045090">
    <property type="entry name" value="Pept_M3A_M3B"/>
</dbReference>
<keyword evidence="10" id="KW-1185">Reference proteome</keyword>
<keyword evidence="2 7" id="KW-0645">Protease</keyword>
<evidence type="ECO:0000256" key="3">
    <source>
        <dbReference type="ARBA" id="ARBA00022723"/>
    </source>
</evidence>
<comment type="similarity">
    <text evidence="1 7">Belongs to the peptidase M3 family.</text>
</comment>
<dbReference type="Gene3D" id="3.40.390.10">
    <property type="entry name" value="Collagenase (Catalytic Domain)"/>
    <property type="match status" value="1"/>
</dbReference>
<keyword evidence="5 7" id="KW-0862">Zinc</keyword>
<name>A0AAF3FP14_9BILA</name>
<evidence type="ECO:0000256" key="8">
    <source>
        <dbReference type="SAM" id="MobiDB-lite"/>
    </source>
</evidence>
<dbReference type="FunFam" id="1.10.1370.10:FF:000010">
    <property type="entry name" value="Protein CBG00366"/>
    <property type="match status" value="1"/>
</dbReference>
<dbReference type="InterPro" id="IPR001567">
    <property type="entry name" value="Pept_M3A_M3B_dom"/>
</dbReference>
<dbReference type="PANTHER" id="PTHR11804:SF83">
    <property type="entry name" value="LD37516P"/>
    <property type="match status" value="1"/>
</dbReference>
<comment type="cofactor">
    <cofactor evidence="7">
        <name>Zn(2+)</name>
        <dbReference type="ChEBI" id="CHEBI:29105"/>
    </cofactor>
    <text evidence="7">Binds 1 zinc ion.</text>
</comment>
<dbReference type="PANTHER" id="PTHR11804">
    <property type="entry name" value="PROTEASE M3 THIMET OLIGOPEPTIDASE-RELATED"/>
    <property type="match status" value="1"/>
</dbReference>
<dbReference type="GO" id="GO:0006508">
    <property type="term" value="P:proteolysis"/>
    <property type="evidence" value="ECO:0007669"/>
    <property type="project" value="UniProtKB-KW"/>
</dbReference>
<dbReference type="GO" id="GO:0046872">
    <property type="term" value="F:metal ion binding"/>
    <property type="evidence" value="ECO:0007669"/>
    <property type="project" value="UniProtKB-UniRule"/>
</dbReference>
<evidence type="ECO:0000256" key="1">
    <source>
        <dbReference type="ARBA" id="ARBA00006040"/>
    </source>
</evidence>
<evidence type="ECO:0000256" key="2">
    <source>
        <dbReference type="ARBA" id="ARBA00022670"/>
    </source>
</evidence>
<evidence type="ECO:0000256" key="7">
    <source>
        <dbReference type="RuleBase" id="RU003435"/>
    </source>
</evidence>
<organism evidence="10 11">
    <name type="scientific">Mesorhabditis belari</name>
    <dbReference type="NCBI Taxonomy" id="2138241"/>
    <lineage>
        <taxon>Eukaryota</taxon>
        <taxon>Metazoa</taxon>
        <taxon>Ecdysozoa</taxon>
        <taxon>Nematoda</taxon>
        <taxon>Chromadorea</taxon>
        <taxon>Rhabditida</taxon>
        <taxon>Rhabditina</taxon>
        <taxon>Rhabditomorpha</taxon>
        <taxon>Rhabditoidea</taxon>
        <taxon>Rhabditidae</taxon>
        <taxon>Mesorhabditinae</taxon>
        <taxon>Mesorhabditis</taxon>
    </lineage>
</organism>
<evidence type="ECO:0000259" key="9">
    <source>
        <dbReference type="Pfam" id="PF01432"/>
    </source>
</evidence>
<proteinExistence type="inferred from homology"/>
<keyword evidence="3 7" id="KW-0479">Metal-binding</keyword>
<dbReference type="Pfam" id="PF01432">
    <property type="entry name" value="Peptidase_M3"/>
    <property type="match status" value="1"/>
</dbReference>
<dbReference type="InterPro" id="IPR024077">
    <property type="entry name" value="Neurolysin/TOP_dom2"/>
</dbReference>
<protein>
    <recommendedName>
        <fullName evidence="9">Peptidase M3A/M3B catalytic domain-containing protein</fullName>
    </recommendedName>
</protein>
<evidence type="ECO:0000313" key="11">
    <source>
        <dbReference type="WBParaSite" id="MBELARI_LOCUS8495"/>
    </source>
</evidence>
<evidence type="ECO:0000256" key="6">
    <source>
        <dbReference type="ARBA" id="ARBA00023049"/>
    </source>
</evidence>
<dbReference type="InterPro" id="IPR024079">
    <property type="entry name" value="MetalloPept_cat_dom_sf"/>
</dbReference>
<evidence type="ECO:0000313" key="10">
    <source>
        <dbReference type="Proteomes" id="UP000887575"/>
    </source>
</evidence>
<dbReference type="Proteomes" id="UP000887575">
    <property type="component" value="Unassembled WGS sequence"/>
</dbReference>
<evidence type="ECO:0000256" key="4">
    <source>
        <dbReference type="ARBA" id="ARBA00022801"/>
    </source>
</evidence>
<sequence length="728" mass="84667">MGNETPHRVTGYYVAFPVIPEDSVENNSFMRNIAKNEDWPPLATATPRDMYEGTVKMLMEYGATCVEHLEHLEDTKEEAKTFENVVDPLLTEEYEVNYAFQTLLLKMLTDWPDSSKLLLNADLHHITVMCARDNSEKLTNAAFQDAIKELYEKKDGLNEWQLRLLEWYILELKASGYDKKDEKTRKLMGSWSRFIDEYRTKYITNVMATNDQNTFVVTDKAVLKDAPSHVLQNLAINSQKWEAGPWRGHMAPKSLLPFLKYCSDRQLRAGAWEKWISKASFEHDFYNNSINIEELRHNNDGLAKTLGYASVSEHRLANKMASSPDTVRSFIQALERRIRPVFMDRMEAWRDFAQQKLFMSGDLLPHDLFYVCPKEAEAHYDVNTLNLMNHFPFWPTFNNATTLLNQLFNIEFTDITNSGLERAHPDAKIFSVKDNKDGTHLGRLYLDPYARENKHSGWNTLLARTAAPERGLDKIVYLIGSVVPPVHDAPSLLHYEQLQDFLFQLGKVVQLLVSRSPYRDISIPWAPFYASDWDAADMFPVFCQFFVTKPGLLQALSSPDYKSSAPLSYEQAECASLALSRGTLFDTYRTLFWADFDLTLFEMEERKQKFWLDLYREMHKEYFPWRMHRNDYQPCSFMPIFARQPYMSMYYRKLWSEMLALDIHETFRLEGDEPTTGQRLKTAVLERGAGDVAKELYRRFQGRDPSVGPICDFYDPPPFTEDQQQTAT</sequence>
<keyword evidence="6 7" id="KW-0482">Metalloprotease</keyword>
<dbReference type="Gene3D" id="1.10.1370.10">
    <property type="entry name" value="Neurolysin, domain 3"/>
    <property type="match status" value="1"/>
</dbReference>
<dbReference type="GO" id="GO:0004222">
    <property type="term" value="F:metalloendopeptidase activity"/>
    <property type="evidence" value="ECO:0007669"/>
    <property type="project" value="InterPro"/>
</dbReference>
<dbReference type="WBParaSite" id="MBELARI_LOCUS8495">
    <property type="protein sequence ID" value="MBELARI_LOCUS8495"/>
    <property type="gene ID" value="MBELARI_LOCUS8495"/>
</dbReference>
<reference evidence="11" key="1">
    <citation type="submission" date="2024-02" db="UniProtKB">
        <authorList>
            <consortium name="WormBaseParasite"/>
        </authorList>
    </citation>
    <scope>IDENTIFICATION</scope>
</reference>
<keyword evidence="4 7" id="KW-0378">Hydrolase</keyword>